<comment type="similarity">
    <text evidence="3">Belongs to the dihydroxyacetone kinase (DAK) family.</text>
</comment>
<feature type="binding site" evidence="12">
    <location>
        <position position="110"/>
    </location>
    <ligand>
        <name>substrate</name>
    </ligand>
</feature>
<comment type="function">
    <text evidence="1">Catalyzes both the phosphorylation of dihydroxyacetone and of glyceraldehyde.</text>
</comment>
<dbReference type="OMA" id="TNTHWES"/>
<dbReference type="Pfam" id="PF02734">
    <property type="entry name" value="Dak2"/>
    <property type="match status" value="1"/>
</dbReference>
<dbReference type="InterPro" id="IPR050861">
    <property type="entry name" value="Dihydroxyacetone_Kinase"/>
</dbReference>
<dbReference type="InterPro" id="IPR004007">
    <property type="entry name" value="DhaL_dom"/>
</dbReference>
<dbReference type="InterPro" id="IPR012734">
    <property type="entry name" value="DhaK_ATP"/>
</dbReference>
<dbReference type="GO" id="GO:0005524">
    <property type="term" value="F:ATP binding"/>
    <property type="evidence" value="ECO:0007669"/>
    <property type="project" value="UniProtKB-KW"/>
</dbReference>
<dbReference type="Proteomes" id="UP000258309">
    <property type="component" value="Unassembled WGS sequence"/>
</dbReference>
<organism evidence="15 16">
    <name type="scientific">Scytalidium lignicola</name>
    <name type="common">Hyphomycete</name>
    <dbReference type="NCBI Taxonomy" id="5539"/>
    <lineage>
        <taxon>Eukaryota</taxon>
        <taxon>Fungi</taxon>
        <taxon>Dikarya</taxon>
        <taxon>Ascomycota</taxon>
        <taxon>Pezizomycotina</taxon>
        <taxon>Leotiomycetes</taxon>
        <taxon>Leotiomycetes incertae sedis</taxon>
        <taxon>Scytalidium</taxon>
    </lineage>
</organism>
<dbReference type="NCBIfam" id="TIGR02361">
    <property type="entry name" value="dak_ATP"/>
    <property type="match status" value="1"/>
</dbReference>
<dbReference type="UniPathway" id="UPA00617">
    <property type="reaction ID" value="UER00669"/>
</dbReference>
<comment type="catalytic activity">
    <reaction evidence="9">
        <text>D-glyceraldehyde + ATP = D-glyceraldehyde 3-phosphate + ADP + H(+)</text>
        <dbReference type="Rhea" id="RHEA:13941"/>
        <dbReference type="ChEBI" id="CHEBI:15378"/>
        <dbReference type="ChEBI" id="CHEBI:17378"/>
        <dbReference type="ChEBI" id="CHEBI:30616"/>
        <dbReference type="ChEBI" id="CHEBI:59776"/>
        <dbReference type="ChEBI" id="CHEBI:456216"/>
        <dbReference type="EC" id="2.7.1.28"/>
    </reaction>
</comment>
<evidence type="ECO:0000256" key="2">
    <source>
        <dbReference type="ARBA" id="ARBA00004778"/>
    </source>
</evidence>
<reference evidence="15 16" key="1">
    <citation type="submission" date="2018-05" db="EMBL/GenBank/DDBJ databases">
        <title>Draft genome sequence of Scytalidium lignicola DSM 105466, a ubiquitous saprotrophic fungus.</title>
        <authorList>
            <person name="Buettner E."/>
            <person name="Gebauer A.M."/>
            <person name="Hofrichter M."/>
            <person name="Liers C."/>
            <person name="Kellner H."/>
        </authorList>
    </citation>
    <scope>NUCLEOTIDE SEQUENCE [LARGE SCALE GENOMIC DNA]</scope>
    <source>
        <strain evidence="15 16">DSM 105466</strain>
    </source>
</reference>
<evidence type="ECO:0000256" key="1">
    <source>
        <dbReference type="ARBA" id="ARBA00003264"/>
    </source>
</evidence>
<keyword evidence="6" id="KW-0418">Kinase</keyword>
<keyword evidence="4" id="KW-0808">Transferase</keyword>
<dbReference type="Gene3D" id="3.30.1180.20">
    <property type="entry name" value="Dihydroxyacetone kinase, domain 2"/>
    <property type="match status" value="1"/>
</dbReference>
<dbReference type="GO" id="GO:0005829">
    <property type="term" value="C:cytosol"/>
    <property type="evidence" value="ECO:0007669"/>
    <property type="project" value="TreeGrafter"/>
</dbReference>
<accession>A0A3E2H9T6</accession>
<feature type="domain" description="DhaL" evidence="13">
    <location>
        <begin position="387"/>
        <end position="578"/>
    </location>
</feature>
<evidence type="ECO:0000259" key="14">
    <source>
        <dbReference type="PROSITE" id="PS51481"/>
    </source>
</evidence>
<feature type="non-terminal residue" evidence="15">
    <location>
        <position position="1"/>
    </location>
</feature>
<dbReference type="PROSITE" id="PS51480">
    <property type="entry name" value="DHAL"/>
    <property type="match status" value="1"/>
</dbReference>
<dbReference type="Gene3D" id="1.25.40.340">
    <property type="match status" value="1"/>
</dbReference>
<dbReference type="GO" id="GO:0004371">
    <property type="term" value="F:glycerone kinase activity"/>
    <property type="evidence" value="ECO:0007669"/>
    <property type="project" value="UniProtKB-EC"/>
</dbReference>
<dbReference type="EMBL" id="NCSJ02000108">
    <property type="protein sequence ID" value="RFU30140.1"/>
    <property type="molecule type" value="Genomic_DNA"/>
</dbReference>
<evidence type="ECO:0000256" key="9">
    <source>
        <dbReference type="ARBA" id="ARBA00047974"/>
    </source>
</evidence>
<keyword evidence="16" id="KW-1185">Reference proteome</keyword>
<feature type="domain" description="DhaK" evidence="14">
    <location>
        <begin position="9"/>
        <end position="351"/>
    </location>
</feature>
<dbReference type="FunFam" id="3.30.1180.20:FF:000001">
    <property type="entry name" value="Dihydroxyacetone kinase 1"/>
    <property type="match status" value="1"/>
</dbReference>
<comment type="pathway">
    <text evidence="2">Polyol metabolism; glycerol fermentation; glycerone phosphate from glycerol (oxidative route): step 2/2.</text>
</comment>
<keyword evidence="8" id="KW-0067">ATP-binding</keyword>
<evidence type="ECO:0000256" key="12">
    <source>
        <dbReference type="PIRSR" id="PIRSR612734-2"/>
    </source>
</evidence>
<dbReference type="GO" id="GO:0050354">
    <property type="term" value="F:triokinase activity"/>
    <property type="evidence" value="ECO:0007669"/>
    <property type="project" value="UniProtKB-EC"/>
</dbReference>
<dbReference type="PANTHER" id="PTHR28629:SF4">
    <property type="entry name" value="TRIOKINASE_FMN CYCLASE"/>
    <property type="match status" value="1"/>
</dbReference>
<dbReference type="PROSITE" id="PS51481">
    <property type="entry name" value="DHAK"/>
    <property type="match status" value="1"/>
</dbReference>
<evidence type="ECO:0000256" key="4">
    <source>
        <dbReference type="ARBA" id="ARBA00022679"/>
    </source>
</evidence>
<dbReference type="SUPFAM" id="SSF101473">
    <property type="entry name" value="DhaL-like"/>
    <property type="match status" value="1"/>
</dbReference>
<dbReference type="Gene3D" id="3.40.50.10440">
    <property type="entry name" value="Dihydroxyacetone kinase, domain 1"/>
    <property type="match status" value="1"/>
</dbReference>
<keyword evidence="5" id="KW-0547">Nucleotide-binding</keyword>
<evidence type="ECO:0000313" key="15">
    <source>
        <dbReference type="EMBL" id="RFU30140.1"/>
    </source>
</evidence>
<dbReference type="AlphaFoldDB" id="A0A3E2H9T6"/>
<comment type="catalytic activity">
    <reaction evidence="10">
        <text>dihydroxyacetone + ATP = dihydroxyacetone phosphate + ADP + H(+)</text>
        <dbReference type="Rhea" id="RHEA:15773"/>
        <dbReference type="ChEBI" id="CHEBI:15378"/>
        <dbReference type="ChEBI" id="CHEBI:16016"/>
        <dbReference type="ChEBI" id="CHEBI:30616"/>
        <dbReference type="ChEBI" id="CHEBI:57642"/>
        <dbReference type="ChEBI" id="CHEBI:456216"/>
        <dbReference type="EC" id="2.7.1.29"/>
    </reaction>
</comment>
<feature type="active site" description="Tele-hemiaminal-histidine intermediate" evidence="11">
    <location>
        <position position="222"/>
    </location>
</feature>
<evidence type="ECO:0008006" key="17">
    <source>
        <dbReference type="Google" id="ProtNLM"/>
    </source>
</evidence>
<dbReference type="SMART" id="SM01120">
    <property type="entry name" value="Dak2"/>
    <property type="match status" value="1"/>
</dbReference>
<feature type="binding site" evidence="12">
    <location>
        <begin position="54"/>
        <end position="57"/>
    </location>
    <ligand>
        <name>substrate</name>
    </ligand>
</feature>
<evidence type="ECO:0000256" key="11">
    <source>
        <dbReference type="PIRSR" id="PIRSR612734-1"/>
    </source>
</evidence>
<dbReference type="FunFam" id="3.40.50.10440:FF:000001">
    <property type="entry name" value="Dihydroxyacetone kinase, DhaK subunit"/>
    <property type="match status" value="1"/>
</dbReference>
<proteinExistence type="inferred from homology"/>
<evidence type="ECO:0000256" key="6">
    <source>
        <dbReference type="ARBA" id="ARBA00022777"/>
    </source>
</evidence>
<evidence type="ECO:0000256" key="8">
    <source>
        <dbReference type="ARBA" id="ARBA00022840"/>
    </source>
</evidence>
<keyword evidence="7" id="KW-0319">Glycerol metabolism</keyword>
<evidence type="ECO:0000259" key="13">
    <source>
        <dbReference type="PROSITE" id="PS51480"/>
    </source>
</evidence>
<gene>
    <name evidence="15" type="ORF">B7463_g6211</name>
</gene>
<dbReference type="GO" id="GO:0019588">
    <property type="term" value="P:anaerobic glycerol catabolic process"/>
    <property type="evidence" value="ECO:0007669"/>
    <property type="project" value="UniProtKB-UniPathway"/>
</dbReference>
<dbReference type="STRING" id="5539.A0A3E2H9T6"/>
<comment type="caution">
    <text evidence="15">The sequence shown here is derived from an EMBL/GenBank/DDBJ whole genome shotgun (WGS) entry which is preliminary data.</text>
</comment>
<evidence type="ECO:0000256" key="7">
    <source>
        <dbReference type="ARBA" id="ARBA00022798"/>
    </source>
</evidence>
<evidence type="ECO:0000313" key="16">
    <source>
        <dbReference type="Proteomes" id="UP000258309"/>
    </source>
</evidence>
<dbReference type="Pfam" id="PF02733">
    <property type="entry name" value="Dak1"/>
    <property type="match status" value="1"/>
</dbReference>
<protein>
    <recommendedName>
        <fullName evidence="17">Dihydroxyacetone kinase</fullName>
    </recommendedName>
</protein>
<evidence type="ECO:0000256" key="5">
    <source>
        <dbReference type="ARBA" id="ARBA00022741"/>
    </source>
</evidence>
<name>A0A3E2H9T6_SCYLI</name>
<sequence length="582" mass="61457">MSSKHLFPNADGLVAKSLHGLISYNPSLALISSDKVVFNTNHSRNKVSIISGGGGGHEPAWCGYVGHNMLAAAASGDIFASPSARQVESAIRSAPSDVGTILVITNYTGDCLHFGMACEKVNAAGFQKGKVAVLTCGDDVSVGKRGNGLVGRRGLPGQILVCKVLGAAAESGMSFEEVLSLGKALKDQLASIAATLDHCHVPGRTEHFQLNSTVIEIGTGPHNEPGQMKISPQPSPEELVRLLIQYLTDQTDSDRAYVTFDADDEVALLVNNFGGMSMLEMGALTSEFLNQLPSHIKPLRVYTGMFETSLNAPAFALTICNLTKSSKVCGITISKLLEFLDAKTETAWEAVSGNQTHGNSRSTQVVESQLSGFKPLDSLKGPNVNPERLEGALRTACNNIIDVEPDLTRWDTIMGDGDCGETFKSGALELLKELDGGLATSGSVFNVLSAIAEITETKMGGTLGAILSLFFNALIVELRQTDSIFDAPAAACKTLESYTAARVGHRTIMDVIIPATETLKKSGELKEALEAAMKGAESTRTAKPMLGRATYVGTKEGIELPPDPGAWGAMVTLKGLCEGLGI</sequence>
<dbReference type="SUPFAM" id="SSF82549">
    <property type="entry name" value="DAK1/DegV-like"/>
    <property type="match status" value="1"/>
</dbReference>
<dbReference type="PANTHER" id="PTHR28629">
    <property type="entry name" value="TRIOKINASE/FMN CYCLASE"/>
    <property type="match status" value="1"/>
</dbReference>
<evidence type="ECO:0000256" key="10">
    <source>
        <dbReference type="ARBA" id="ARBA00048898"/>
    </source>
</evidence>
<feature type="non-terminal residue" evidence="15">
    <location>
        <position position="582"/>
    </location>
</feature>
<dbReference type="OrthoDB" id="1724672at2759"/>
<dbReference type="InterPro" id="IPR036117">
    <property type="entry name" value="DhaL_dom_sf"/>
</dbReference>
<evidence type="ECO:0000256" key="3">
    <source>
        <dbReference type="ARBA" id="ARBA00008757"/>
    </source>
</evidence>
<dbReference type="InterPro" id="IPR004006">
    <property type="entry name" value="DhaK_dom"/>
</dbReference>